<dbReference type="EC" id="3.1.-.-" evidence="9"/>
<comment type="subcellular location">
    <subcellularLocation>
        <location evidence="9">Cytoplasm</location>
    </subcellularLocation>
</comment>
<comment type="cofactor">
    <cofactor evidence="9">
        <name>Zn(2+)</name>
        <dbReference type="ChEBI" id="CHEBI:29105"/>
    </cofactor>
    <text evidence="9">Binds 1 zinc ion.</text>
</comment>
<proteinExistence type="inferred from homology"/>
<name>A0A7L6N4R5_9MOLU</name>
<dbReference type="GO" id="GO:0005737">
    <property type="term" value="C:cytoplasm"/>
    <property type="evidence" value="ECO:0007669"/>
    <property type="project" value="UniProtKB-SubCell"/>
</dbReference>
<evidence type="ECO:0000256" key="2">
    <source>
        <dbReference type="ARBA" id="ARBA00022517"/>
    </source>
</evidence>
<comment type="function">
    <text evidence="9">Single strand-specific metallo-endoribonuclease involved in late-stage 70S ribosome quality control and in maturation of the 3' terminus of the 16S rRNA.</text>
</comment>
<evidence type="ECO:0000313" key="10">
    <source>
        <dbReference type="EMBL" id="QLY39569.1"/>
    </source>
</evidence>
<keyword evidence="6 9" id="KW-0255">Endonuclease</keyword>
<dbReference type="Proteomes" id="UP000512167">
    <property type="component" value="Chromosome"/>
</dbReference>
<keyword evidence="11" id="KW-1185">Reference proteome</keyword>
<keyword evidence="2 9" id="KW-0690">Ribosome biogenesis</keyword>
<dbReference type="HAMAP" id="MF_00009">
    <property type="entry name" value="Endoribonucl_YbeY"/>
    <property type="match status" value="1"/>
</dbReference>
<evidence type="ECO:0000256" key="6">
    <source>
        <dbReference type="ARBA" id="ARBA00022759"/>
    </source>
</evidence>
<feature type="binding site" evidence="9">
    <location>
        <position position="118"/>
    </location>
    <ligand>
        <name>Zn(2+)</name>
        <dbReference type="ChEBI" id="CHEBI:29105"/>
        <note>catalytic</note>
    </ligand>
</feature>
<dbReference type="SUPFAM" id="SSF55486">
    <property type="entry name" value="Metalloproteases ('zincins'), catalytic domain"/>
    <property type="match status" value="1"/>
</dbReference>
<dbReference type="PANTHER" id="PTHR46986:SF1">
    <property type="entry name" value="ENDORIBONUCLEASE YBEY, CHLOROPLASTIC"/>
    <property type="match status" value="1"/>
</dbReference>
<dbReference type="RefSeq" id="WP_312032043.1">
    <property type="nucleotide sequence ID" value="NZ_CP051151.1"/>
</dbReference>
<feature type="binding site" evidence="9">
    <location>
        <position position="112"/>
    </location>
    <ligand>
        <name>Zn(2+)</name>
        <dbReference type="ChEBI" id="CHEBI:29105"/>
        <note>catalytic</note>
    </ligand>
</feature>
<evidence type="ECO:0000256" key="4">
    <source>
        <dbReference type="ARBA" id="ARBA00022722"/>
    </source>
</evidence>
<evidence type="ECO:0000256" key="9">
    <source>
        <dbReference type="HAMAP-Rule" id="MF_00009"/>
    </source>
</evidence>
<evidence type="ECO:0000256" key="1">
    <source>
        <dbReference type="ARBA" id="ARBA00010875"/>
    </source>
</evidence>
<dbReference type="GO" id="GO:0004521">
    <property type="term" value="F:RNA endonuclease activity"/>
    <property type="evidence" value="ECO:0007669"/>
    <property type="project" value="UniProtKB-UniRule"/>
</dbReference>
<keyword evidence="7 9" id="KW-0378">Hydrolase</keyword>
<keyword evidence="8 9" id="KW-0862">Zinc</keyword>
<keyword evidence="4 9" id="KW-0540">Nuclease</keyword>
<comment type="similarity">
    <text evidence="1 9">Belongs to the endoribonuclease YbeY family.</text>
</comment>
<keyword evidence="3 9" id="KW-0698">rRNA processing</keyword>
<reference evidence="10 11" key="1">
    <citation type="submission" date="2020-04" db="EMBL/GenBank/DDBJ databases">
        <authorList>
            <person name="Zheng R.K."/>
            <person name="Sun C.M."/>
        </authorList>
    </citation>
    <scope>NUCLEOTIDE SEQUENCE [LARGE SCALE GENOMIC DNA]</scope>
    <source>
        <strain evidence="11">zrk29</strain>
    </source>
</reference>
<sequence>MININIINQYDQESKYDIIIQKIIFHAYDYMSMSSELVINVILIDDIQMKEYNQYYRQIDKSTDVLSFENEDSDDELGDIFISIDKTKSQALEYGHSFERELAFLTLHGFLHCLGYDHLNDDEERIMFKLQDEIIDQTEFRR</sequence>
<dbReference type="PANTHER" id="PTHR46986">
    <property type="entry name" value="ENDORIBONUCLEASE YBEY, CHLOROPLASTIC"/>
    <property type="match status" value="1"/>
</dbReference>
<dbReference type="GO" id="GO:0008270">
    <property type="term" value="F:zinc ion binding"/>
    <property type="evidence" value="ECO:0007669"/>
    <property type="project" value="UniProtKB-UniRule"/>
</dbReference>
<dbReference type="InterPro" id="IPR002036">
    <property type="entry name" value="YbeY"/>
</dbReference>
<dbReference type="Pfam" id="PF02130">
    <property type="entry name" value="YbeY"/>
    <property type="match status" value="1"/>
</dbReference>
<keyword evidence="5 9" id="KW-0479">Metal-binding</keyword>
<dbReference type="Gene3D" id="3.40.390.30">
    <property type="entry name" value="Metalloproteases ('zincins'), catalytic domain"/>
    <property type="match status" value="1"/>
</dbReference>
<protein>
    <recommendedName>
        <fullName evidence="9">Endoribonuclease YbeY</fullName>
        <ecNumber evidence="9">3.1.-.-</ecNumber>
    </recommendedName>
</protein>
<dbReference type="KEGG" id="tbk:HF295_01300"/>
<keyword evidence="9" id="KW-0963">Cytoplasm</keyword>
<dbReference type="InterPro" id="IPR023091">
    <property type="entry name" value="MetalPrtase_cat_dom_sf_prd"/>
</dbReference>
<evidence type="ECO:0000256" key="3">
    <source>
        <dbReference type="ARBA" id="ARBA00022552"/>
    </source>
</evidence>
<evidence type="ECO:0000256" key="5">
    <source>
        <dbReference type="ARBA" id="ARBA00022723"/>
    </source>
</evidence>
<evidence type="ECO:0000256" key="7">
    <source>
        <dbReference type="ARBA" id="ARBA00022801"/>
    </source>
</evidence>
<dbReference type="EMBL" id="CP051151">
    <property type="protein sequence ID" value="QLY39569.1"/>
    <property type="molecule type" value="Genomic_DNA"/>
</dbReference>
<gene>
    <name evidence="9 10" type="primary">ybeY</name>
    <name evidence="10" type="ORF">HF295_01300</name>
</gene>
<dbReference type="GO" id="GO:0004222">
    <property type="term" value="F:metalloendopeptidase activity"/>
    <property type="evidence" value="ECO:0007669"/>
    <property type="project" value="InterPro"/>
</dbReference>
<organism evidence="10 11">
    <name type="scientific">Hujiaoplasma nucleasis</name>
    <dbReference type="NCBI Taxonomy" id="2725268"/>
    <lineage>
        <taxon>Bacteria</taxon>
        <taxon>Bacillati</taxon>
        <taxon>Mycoplasmatota</taxon>
        <taxon>Mollicutes</taxon>
        <taxon>Candidatus Izemoplasmatales</taxon>
        <taxon>Hujiaoplasmataceae</taxon>
        <taxon>Hujiaoplasma</taxon>
    </lineage>
</organism>
<evidence type="ECO:0000256" key="8">
    <source>
        <dbReference type="ARBA" id="ARBA00022833"/>
    </source>
</evidence>
<dbReference type="GO" id="GO:0006364">
    <property type="term" value="P:rRNA processing"/>
    <property type="evidence" value="ECO:0007669"/>
    <property type="project" value="UniProtKB-UniRule"/>
</dbReference>
<dbReference type="NCBIfam" id="TIGR00043">
    <property type="entry name" value="rRNA maturation RNase YbeY"/>
    <property type="match status" value="1"/>
</dbReference>
<evidence type="ECO:0000313" key="11">
    <source>
        <dbReference type="Proteomes" id="UP000512167"/>
    </source>
</evidence>
<dbReference type="AlphaFoldDB" id="A0A7L6N4R5"/>
<accession>A0A7L6N4R5</accession>
<feature type="binding site" evidence="9">
    <location>
        <position position="108"/>
    </location>
    <ligand>
        <name>Zn(2+)</name>
        <dbReference type="ChEBI" id="CHEBI:29105"/>
        <note>catalytic</note>
    </ligand>
</feature>